<name>A0A9X4J1G0_9VIBR</name>
<evidence type="ECO:0000256" key="1">
    <source>
        <dbReference type="ARBA" id="ARBA00022747"/>
    </source>
</evidence>
<proteinExistence type="predicted"/>
<dbReference type="InterPro" id="IPR044946">
    <property type="entry name" value="Restrct_endonuc_typeI_TRD_sf"/>
</dbReference>
<evidence type="ECO:0000256" key="2">
    <source>
        <dbReference type="ARBA" id="ARBA00023125"/>
    </source>
</evidence>
<comment type="caution">
    <text evidence="3">The sequence shown here is derived from an EMBL/GenBank/DDBJ whole genome shotgun (WGS) entry which is preliminary data.</text>
</comment>
<gene>
    <name evidence="3" type="ORF">L9X51_13825</name>
</gene>
<sequence>MNGTDLSTYRVVKKNQFAFNPMHVGRDEVLPISMLEDDEPIIVSPAYVVFEVKDEEELLPAYLMMWCRRSEFDRNAWFMTDNSVRGGFSWTDFCDMELPVPSIEKQREIVREYNVVNDRIALNEQLTQKLEDTAQTIYKQWFVDFEFPISKEYAESIGKPELEGKPYKSSGGEMFFCESKTEESIPINWSNGTLESLYKFQYGKGNNNPSNGGVFPVYGSNGVIGGYDSFNAEDSPVIGHIGANCGSLVFAFGKHYVTYNGVICNALDDMGKYFSYVTLCIKDLQSQTRGSSQPFVSYDMLYGIQAVIPSQDVKDKYESLASVLFEKIRAAQKEISILEQMKTIILQRISKA</sequence>
<accession>A0A9X4J1G0</accession>
<reference evidence="3" key="1">
    <citation type="submission" date="2022-02" db="EMBL/GenBank/DDBJ databases">
        <title>Emergence and expansion in Europe of a Vibrio aestuarianus clonal complex pathogenic for oysters.</title>
        <authorList>
            <person name="Mesnil A."/>
            <person name="Travers M.-A."/>
        </authorList>
    </citation>
    <scope>NUCLEOTIDE SEQUENCE</scope>
    <source>
        <strain evidence="3">19_064_15T1</strain>
    </source>
</reference>
<dbReference type="PANTHER" id="PTHR30408:SF13">
    <property type="entry name" value="TYPE I RESTRICTION ENZYME HINDI SPECIFICITY SUBUNIT"/>
    <property type="match status" value="1"/>
</dbReference>
<keyword evidence="1" id="KW-0680">Restriction system</keyword>
<dbReference type="SUPFAM" id="SSF116734">
    <property type="entry name" value="DNA methylase specificity domain"/>
    <property type="match status" value="2"/>
</dbReference>
<keyword evidence="2" id="KW-0238">DNA-binding</keyword>
<dbReference type="RefSeq" id="WP_274676176.1">
    <property type="nucleotide sequence ID" value="NZ_JAKNAX010000041.1"/>
</dbReference>
<evidence type="ECO:0000313" key="3">
    <source>
        <dbReference type="EMBL" id="MDE1347507.1"/>
    </source>
</evidence>
<dbReference type="Proteomes" id="UP001140978">
    <property type="component" value="Unassembled WGS sequence"/>
</dbReference>
<organism evidence="3 4">
    <name type="scientific">Vibrio aestuarianus</name>
    <dbReference type="NCBI Taxonomy" id="28171"/>
    <lineage>
        <taxon>Bacteria</taxon>
        <taxon>Pseudomonadati</taxon>
        <taxon>Pseudomonadota</taxon>
        <taxon>Gammaproteobacteria</taxon>
        <taxon>Vibrionales</taxon>
        <taxon>Vibrionaceae</taxon>
        <taxon>Vibrio</taxon>
    </lineage>
</organism>
<dbReference type="InterPro" id="IPR052021">
    <property type="entry name" value="Type-I_RS_S_subunit"/>
</dbReference>
<dbReference type="PANTHER" id="PTHR30408">
    <property type="entry name" value="TYPE-1 RESTRICTION ENZYME ECOKI SPECIFICITY PROTEIN"/>
    <property type="match status" value="1"/>
</dbReference>
<protein>
    <submittedName>
        <fullName evidence="3">Uncharacterized protein</fullName>
    </submittedName>
</protein>
<dbReference type="GO" id="GO:0009307">
    <property type="term" value="P:DNA restriction-modification system"/>
    <property type="evidence" value="ECO:0007669"/>
    <property type="project" value="UniProtKB-KW"/>
</dbReference>
<dbReference type="GO" id="GO:0003677">
    <property type="term" value="F:DNA binding"/>
    <property type="evidence" value="ECO:0007669"/>
    <property type="project" value="UniProtKB-KW"/>
</dbReference>
<dbReference type="EMBL" id="JAKNAX010000041">
    <property type="protein sequence ID" value="MDE1347507.1"/>
    <property type="molecule type" value="Genomic_DNA"/>
</dbReference>
<dbReference type="Gene3D" id="3.90.220.20">
    <property type="entry name" value="DNA methylase specificity domains"/>
    <property type="match status" value="2"/>
</dbReference>
<evidence type="ECO:0000313" key="4">
    <source>
        <dbReference type="Proteomes" id="UP001140978"/>
    </source>
</evidence>
<dbReference type="AlphaFoldDB" id="A0A9X4J1G0"/>